<protein>
    <recommendedName>
        <fullName evidence="2">GDS1 winged helix domain-containing protein</fullName>
    </recommendedName>
</protein>
<name>A0AAD5RMV9_9PEZI</name>
<feature type="domain" description="GDS1 winged helix" evidence="2">
    <location>
        <begin position="71"/>
        <end position="165"/>
    </location>
</feature>
<proteinExistence type="predicted"/>
<comment type="caution">
    <text evidence="3">The sequence shown here is derived from an EMBL/GenBank/DDBJ whole genome shotgun (WGS) entry which is preliminary data.</text>
</comment>
<dbReference type="InterPro" id="IPR057511">
    <property type="entry name" value="WH_GDS1"/>
</dbReference>
<evidence type="ECO:0000313" key="3">
    <source>
        <dbReference type="EMBL" id="KAJ2897930.1"/>
    </source>
</evidence>
<keyword evidence="4" id="KW-1185">Reference proteome</keyword>
<dbReference type="Pfam" id="PF25318">
    <property type="entry name" value="WHD_GDS1"/>
    <property type="match status" value="1"/>
</dbReference>
<reference evidence="3" key="1">
    <citation type="submission" date="2022-07" db="EMBL/GenBank/DDBJ databases">
        <title>Draft genome sequence of Zalerion maritima ATCC 34329, a (micro)plastics degrading marine fungus.</title>
        <authorList>
            <person name="Paco A."/>
            <person name="Goncalves M.F.M."/>
            <person name="Rocha-Santos T.A.P."/>
            <person name="Alves A."/>
        </authorList>
    </citation>
    <scope>NUCLEOTIDE SEQUENCE</scope>
    <source>
        <strain evidence="3">ATCC 34329</strain>
    </source>
</reference>
<evidence type="ECO:0000259" key="2">
    <source>
        <dbReference type="Pfam" id="PF25318"/>
    </source>
</evidence>
<dbReference type="EMBL" id="JAKWBI020000251">
    <property type="protein sequence ID" value="KAJ2897930.1"/>
    <property type="molecule type" value="Genomic_DNA"/>
</dbReference>
<feature type="compositionally biased region" description="Low complexity" evidence="1">
    <location>
        <begin position="50"/>
        <end position="61"/>
    </location>
</feature>
<gene>
    <name evidence="3" type="ORF">MKZ38_004305</name>
</gene>
<sequence length="364" mass="40377">MAIASKRNIDSRNGLSQPGKKTKRSHCYSSSVPSFDAPKLAEYTPPPSPGRSSTGHSRSSSLDCTVTKKIDLEGINDDIVEAVIVQLQATGNRPHLVKELSMVLMRKLRIVQQSANPAAIISSRLAAYIKRPCWSAISPCPIAKELETVHPRRTYFYLTTCPAKPFVGDVDIKLMPPPRAIIQTPSISDEDDEEDIARRRQLSPSPEVDLSSPELDDFDDDQSQPATPVGSLPLPPIPQRHEQSHTRPARAPSPALEKDEREFTQTATGLQKRKLTGAFLEPVVMEVEDPTREDNNLFGEPKYLAPVSQNTLHIPFTSSPAIRPSFPKKDGEMEAWAHLDGMLEWDKSPESVELEELDGMLDQF</sequence>
<accession>A0AAD5RMV9</accession>
<evidence type="ECO:0000256" key="1">
    <source>
        <dbReference type="SAM" id="MobiDB-lite"/>
    </source>
</evidence>
<feature type="region of interest" description="Disordered" evidence="1">
    <location>
        <begin position="1"/>
        <end position="61"/>
    </location>
</feature>
<feature type="region of interest" description="Disordered" evidence="1">
    <location>
        <begin position="181"/>
        <end position="270"/>
    </location>
</feature>
<dbReference type="AlphaFoldDB" id="A0AAD5RMV9"/>
<dbReference type="Proteomes" id="UP001201980">
    <property type="component" value="Unassembled WGS sequence"/>
</dbReference>
<evidence type="ECO:0000313" key="4">
    <source>
        <dbReference type="Proteomes" id="UP001201980"/>
    </source>
</evidence>
<organism evidence="3 4">
    <name type="scientific">Zalerion maritima</name>
    <dbReference type="NCBI Taxonomy" id="339359"/>
    <lineage>
        <taxon>Eukaryota</taxon>
        <taxon>Fungi</taxon>
        <taxon>Dikarya</taxon>
        <taxon>Ascomycota</taxon>
        <taxon>Pezizomycotina</taxon>
        <taxon>Sordariomycetes</taxon>
        <taxon>Lulworthiomycetidae</taxon>
        <taxon>Lulworthiales</taxon>
        <taxon>Lulworthiaceae</taxon>
        <taxon>Zalerion</taxon>
    </lineage>
</organism>